<dbReference type="GO" id="GO:0051537">
    <property type="term" value="F:2 iron, 2 sulfur cluster binding"/>
    <property type="evidence" value="ECO:0007669"/>
    <property type="project" value="UniProtKB-ARBA"/>
</dbReference>
<evidence type="ECO:0000313" key="2">
    <source>
        <dbReference type="EMBL" id="SMG49729.1"/>
    </source>
</evidence>
<dbReference type="Proteomes" id="UP000192980">
    <property type="component" value="Unassembled WGS sequence"/>
</dbReference>
<dbReference type="GO" id="GO:0016226">
    <property type="term" value="P:iron-sulfur cluster assembly"/>
    <property type="evidence" value="ECO:0007669"/>
    <property type="project" value="InterPro"/>
</dbReference>
<dbReference type="RefSeq" id="WP_085474376.1">
    <property type="nucleotide sequence ID" value="NZ_FXAU01000008.1"/>
</dbReference>
<dbReference type="InterPro" id="IPR017870">
    <property type="entry name" value="FeS_cluster_insertion_CS"/>
</dbReference>
<dbReference type="InterPro" id="IPR016092">
    <property type="entry name" value="ATAP"/>
</dbReference>
<keyword evidence="3" id="KW-1185">Reference proteome</keyword>
<dbReference type="STRING" id="561061.SAMN05660862_3694"/>
<dbReference type="Pfam" id="PF01521">
    <property type="entry name" value="Fe-S_biosyn"/>
    <property type="match status" value="1"/>
</dbReference>
<dbReference type="EMBL" id="FXAU01000008">
    <property type="protein sequence ID" value="SMG49729.1"/>
    <property type="molecule type" value="Genomic_DNA"/>
</dbReference>
<dbReference type="InterPro" id="IPR031108">
    <property type="entry name" value="IscA_plant_cyanobact"/>
</dbReference>
<name>A0A1X7L980_9SPHI</name>
<dbReference type="NCBIfam" id="TIGR00049">
    <property type="entry name" value="iron-sulfur cluster assembly accessory protein"/>
    <property type="match status" value="1"/>
</dbReference>
<feature type="domain" description="Core" evidence="1">
    <location>
        <begin position="12"/>
        <end position="112"/>
    </location>
</feature>
<dbReference type="InterPro" id="IPR035903">
    <property type="entry name" value="HesB-like_dom_sf"/>
</dbReference>
<gene>
    <name evidence="2" type="ORF">SAMN05660862_3694</name>
</gene>
<protein>
    <submittedName>
        <fullName evidence="2">Iron-sulfur cluster assembly protein</fullName>
    </submittedName>
</protein>
<dbReference type="SUPFAM" id="SSF89360">
    <property type="entry name" value="HesB-like domain"/>
    <property type="match status" value="1"/>
</dbReference>
<accession>A0A1X7L980</accession>
<organism evidence="2 3">
    <name type="scientific">Sphingobacterium psychroaquaticum</name>
    <dbReference type="NCBI Taxonomy" id="561061"/>
    <lineage>
        <taxon>Bacteria</taxon>
        <taxon>Pseudomonadati</taxon>
        <taxon>Bacteroidota</taxon>
        <taxon>Sphingobacteriia</taxon>
        <taxon>Sphingobacteriales</taxon>
        <taxon>Sphingobacteriaceae</taxon>
        <taxon>Sphingobacterium</taxon>
    </lineage>
</organism>
<evidence type="ECO:0000259" key="1">
    <source>
        <dbReference type="Pfam" id="PF01521"/>
    </source>
</evidence>
<evidence type="ECO:0000313" key="3">
    <source>
        <dbReference type="Proteomes" id="UP000192980"/>
    </source>
</evidence>
<dbReference type="PANTHER" id="PTHR47265">
    <property type="entry name" value="IRON-SULFUR ASSEMBLY PROTEIN ISCA, CHLOROPLASTIC"/>
    <property type="match status" value="1"/>
</dbReference>
<dbReference type="PANTHER" id="PTHR47265:SF1">
    <property type="entry name" value="IRON-SULFUR ASSEMBLY PROTEIN ISCA, CHLOROPLASTIC"/>
    <property type="match status" value="1"/>
</dbReference>
<dbReference type="OrthoDB" id="9801228at2"/>
<dbReference type="PROSITE" id="PS01152">
    <property type="entry name" value="HESB"/>
    <property type="match status" value="1"/>
</dbReference>
<dbReference type="Gene3D" id="2.60.300.12">
    <property type="entry name" value="HesB-like domain"/>
    <property type="match status" value="1"/>
</dbReference>
<dbReference type="InterPro" id="IPR000361">
    <property type="entry name" value="ATAP_core_dom"/>
</dbReference>
<reference evidence="2 3" key="1">
    <citation type="submission" date="2017-04" db="EMBL/GenBank/DDBJ databases">
        <authorList>
            <person name="Afonso C.L."/>
            <person name="Miller P.J."/>
            <person name="Scott M.A."/>
            <person name="Spackman E."/>
            <person name="Goraichik I."/>
            <person name="Dimitrov K.M."/>
            <person name="Suarez D.L."/>
            <person name="Swayne D.E."/>
        </authorList>
    </citation>
    <scope>NUCLEOTIDE SEQUENCE [LARGE SCALE GENOMIC DNA]</scope>
    <source>
        <strain evidence="2 3">DSM 22418</strain>
    </source>
</reference>
<sequence length="117" mass="12482">MSTDSITAVAPVTFTEGAVKELKKLIDQQEIGEDFGLRIGVEGGGCSGMSYLLGFDQKKEGDNEYLVSGIRMFMNKAHGMYLAGMEVDFKNGLDARGFTFNNPNATSTCGCGSSFSA</sequence>
<proteinExistence type="predicted"/>
<dbReference type="AlphaFoldDB" id="A0A1X7L980"/>
<dbReference type="GO" id="GO:0030674">
    <property type="term" value="F:protein-macromolecule adaptor activity"/>
    <property type="evidence" value="ECO:0007669"/>
    <property type="project" value="TreeGrafter"/>
</dbReference>